<evidence type="ECO:0000313" key="2">
    <source>
        <dbReference type="Proteomes" id="UP001162741"/>
    </source>
</evidence>
<proteinExistence type="predicted"/>
<name>A0ABY6IVA0_9BACT</name>
<reference evidence="1" key="1">
    <citation type="submission" date="2022-10" db="EMBL/GenBank/DDBJ databases">
        <title>Chitinophaga sp. nov., isolated from soil.</title>
        <authorList>
            <person name="Jeon C.O."/>
        </authorList>
    </citation>
    <scope>NUCLEOTIDE SEQUENCE</scope>
    <source>
        <strain evidence="1">R8</strain>
    </source>
</reference>
<dbReference type="RefSeq" id="WP_264279749.1">
    <property type="nucleotide sequence ID" value="NZ_CP107006.1"/>
</dbReference>
<gene>
    <name evidence="1" type="ORF">MKQ68_14470</name>
</gene>
<evidence type="ECO:0000313" key="1">
    <source>
        <dbReference type="EMBL" id="UYQ91294.1"/>
    </source>
</evidence>
<dbReference type="PROSITE" id="PS51257">
    <property type="entry name" value="PROKAR_LIPOPROTEIN"/>
    <property type="match status" value="1"/>
</dbReference>
<accession>A0ABY6IVA0</accession>
<evidence type="ECO:0008006" key="3">
    <source>
        <dbReference type="Google" id="ProtNLM"/>
    </source>
</evidence>
<keyword evidence="2" id="KW-1185">Reference proteome</keyword>
<dbReference type="Proteomes" id="UP001162741">
    <property type="component" value="Chromosome"/>
</dbReference>
<dbReference type="EMBL" id="CP107006">
    <property type="protein sequence ID" value="UYQ91294.1"/>
    <property type="molecule type" value="Genomic_DNA"/>
</dbReference>
<protein>
    <recommendedName>
        <fullName evidence="3">DUF1735 domain-containing protein</fullName>
    </recommendedName>
</protein>
<organism evidence="1 2">
    <name type="scientific">Chitinophaga horti</name>
    <dbReference type="NCBI Taxonomy" id="2920382"/>
    <lineage>
        <taxon>Bacteria</taxon>
        <taxon>Pseudomonadati</taxon>
        <taxon>Bacteroidota</taxon>
        <taxon>Chitinophagia</taxon>
        <taxon>Chitinophagales</taxon>
        <taxon>Chitinophagaceae</taxon>
        <taxon>Chitinophaga</taxon>
    </lineage>
</organism>
<sequence length="149" mass="16698">MKKLFILSAVLLTTVMGCSKEENGDDKPVIKFKSYSVPEIPAGFQGNLVVTLDVADGDGDIEDTLFIQTNWTTSTTTLNYDPRRMPGIGAYKGTNLKAEVQLLLDNTYVIPNPEGYQDNDSIYFRIYVQDNSKNISDTIVTPPIRIYHR</sequence>